<proteinExistence type="predicted"/>
<sequence length="80" mass="8439">MTLPADAHQMPDRAPGDQGSPISGDEGRAHSTRPDTLFSLRDIARRARARTGPPAPSADPIGDYLLAEDARTKSDSSTPA</sequence>
<dbReference type="KEGG" id="maqu:Maq22A_c28130"/>
<evidence type="ECO:0000313" key="3">
    <source>
        <dbReference type="Proteomes" id="UP000061432"/>
    </source>
</evidence>
<dbReference type="EMBL" id="AP014704">
    <property type="protein sequence ID" value="BAR47132.1"/>
    <property type="molecule type" value="Genomic_DNA"/>
</dbReference>
<protein>
    <submittedName>
        <fullName evidence="2">Uncharacterized protein</fullName>
    </submittedName>
</protein>
<accession>A0A1Y0ZC35</accession>
<organism evidence="2 3">
    <name type="scientific">Methylobacterium aquaticum</name>
    <dbReference type="NCBI Taxonomy" id="270351"/>
    <lineage>
        <taxon>Bacteria</taxon>
        <taxon>Pseudomonadati</taxon>
        <taxon>Pseudomonadota</taxon>
        <taxon>Alphaproteobacteria</taxon>
        <taxon>Hyphomicrobiales</taxon>
        <taxon>Methylobacteriaceae</taxon>
        <taxon>Methylobacterium</taxon>
    </lineage>
</organism>
<dbReference type="Proteomes" id="UP000061432">
    <property type="component" value="Chromosome"/>
</dbReference>
<name>A0A1Y0ZC35_9HYPH</name>
<reference evidence="2 3" key="1">
    <citation type="journal article" date="2015" name="Genome Announc.">
        <title>Complete Genome Sequence of Methylobacterium aquaticum Strain 22A, Isolated from Racomitrium japonicum Moss.</title>
        <authorList>
            <person name="Tani A."/>
            <person name="Ogura Y."/>
            <person name="Hayashi T."/>
            <person name="Kimbara K."/>
        </authorList>
    </citation>
    <scope>NUCLEOTIDE SEQUENCE [LARGE SCALE GENOMIC DNA]</scope>
    <source>
        <strain evidence="2 3">MA-22A</strain>
    </source>
</reference>
<gene>
    <name evidence="2" type="ORF">Maq22A_c28130</name>
</gene>
<reference evidence="3" key="2">
    <citation type="submission" date="2015-01" db="EMBL/GenBank/DDBJ databases">
        <title>Complete genome sequence of Methylobacterium aquaticum strain 22A.</title>
        <authorList>
            <person name="Tani A."/>
            <person name="Ogura Y."/>
            <person name="Hayashi T."/>
        </authorList>
    </citation>
    <scope>NUCLEOTIDE SEQUENCE [LARGE SCALE GENOMIC DNA]</scope>
    <source>
        <strain evidence="3">MA-22A</strain>
    </source>
</reference>
<evidence type="ECO:0000256" key="1">
    <source>
        <dbReference type="SAM" id="MobiDB-lite"/>
    </source>
</evidence>
<dbReference type="STRING" id="270351.Maq22A_c28130"/>
<evidence type="ECO:0000313" key="2">
    <source>
        <dbReference type="EMBL" id="BAR47132.1"/>
    </source>
</evidence>
<dbReference type="AlphaFoldDB" id="A0A1Y0ZC35"/>
<feature type="region of interest" description="Disordered" evidence="1">
    <location>
        <begin position="1"/>
        <end position="80"/>
    </location>
</feature>